<sequence length="166" mass="18132">MSRQIYLITHGQKAKGPNPSLTSLGVQQVRLLKPYLPKQIHTVVCGVGRRHLKTARELGLEPDRYSGIVGVAESKNYAADTVILADGTEIPAAKYSAVTDRAESFTALVNDLPSRSVVITSRSMVKRLGTANHPKEAAVYRYKPDAREIKELFAASEDIGEGDQEV</sequence>
<dbReference type="Proteomes" id="UP000178747">
    <property type="component" value="Unassembled WGS sequence"/>
</dbReference>
<dbReference type="SUPFAM" id="SSF53254">
    <property type="entry name" value="Phosphoglycerate mutase-like"/>
    <property type="match status" value="1"/>
</dbReference>
<dbReference type="EMBL" id="MHIH01000065">
    <property type="protein sequence ID" value="OGY46917.1"/>
    <property type="molecule type" value="Genomic_DNA"/>
</dbReference>
<evidence type="ECO:0000313" key="2">
    <source>
        <dbReference type="Proteomes" id="UP000178747"/>
    </source>
</evidence>
<dbReference type="Gene3D" id="3.40.50.1240">
    <property type="entry name" value="Phosphoglycerate mutase-like"/>
    <property type="match status" value="1"/>
</dbReference>
<proteinExistence type="predicted"/>
<organism evidence="1 2">
    <name type="scientific">Candidatus Buchananbacteria bacterium RIFCSPHIGHO2_02_FULL_38_8</name>
    <dbReference type="NCBI Taxonomy" id="1797538"/>
    <lineage>
        <taxon>Bacteria</taxon>
        <taxon>Candidatus Buchananiibacteriota</taxon>
    </lineage>
</organism>
<comment type="caution">
    <text evidence="1">The sequence shown here is derived from an EMBL/GenBank/DDBJ whole genome shotgun (WGS) entry which is preliminary data.</text>
</comment>
<dbReference type="InterPro" id="IPR029033">
    <property type="entry name" value="His_PPase_superfam"/>
</dbReference>
<accession>A0A1G1Y5S8</accession>
<evidence type="ECO:0008006" key="3">
    <source>
        <dbReference type="Google" id="ProtNLM"/>
    </source>
</evidence>
<reference evidence="1 2" key="1">
    <citation type="journal article" date="2016" name="Nat. Commun.">
        <title>Thousands of microbial genomes shed light on interconnected biogeochemical processes in an aquifer system.</title>
        <authorList>
            <person name="Anantharaman K."/>
            <person name="Brown C.T."/>
            <person name="Hug L.A."/>
            <person name="Sharon I."/>
            <person name="Castelle C.J."/>
            <person name="Probst A.J."/>
            <person name="Thomas B.C."/>
            <person name="Singh A."/>
            <person name="Wilkins M.J."/>
            <person name="Karaoz U."/>
            <person name="Brodie E.L."/>
            <person name="Williams K.H."/>
            <person name="Hubbard S.S."/>
            <person name="Banfield J.F."/>
        </authorList>
    </citation>
    <scope>NUCLEOTIDE SEQUENCE [LARGE SCALE GENOMIC DNA]</scope>
</reference>
<dbReference type="AlphaFoldDB" id="A0A1G1Y5S8"/>
<name>A0A1G1Y5S8_9BACT</name>
<evidence type="ECO:0000313" key="1">
    <source>
        <dbReference type="EMBL" id="OGY46917.1"/>
    </source>
</evidence>
<protein>
    <recommendedName>
        <fullName evidence="3">Phosphoglycerate mutase</fullName>
    </recommendedName>
</protein>
<gene>
    <name evidence="1" type="ORF">A3J62_03080</name>
</gene>